<dbReference type="GeneID" id="9379666"/>
<evidence type="ECO:0000256" key="2">
    <source>
        <dbReference type="SAM" id="Phobius"/>
    </source>
</evidence>
<name>D6RQE3_COPC7</name>
<evidence type="ECO:0000313" key="3">
    <source>
        <dbReference type="EMBL" id="EFI26759.1"/>
    </source>
</evidence>
<sequence length="80" mass="8365">MDIISDTGLPPTSNKASQHSSAALIEASIKLVVKMKFLSTLIILISATAIALASPIEILDVAARSPEAAPSPQCPRKNCH</sequence>
<evidence type="ECO:0000256" key="1">
    <source>
        <dbReference type="SAM" id="MobiDB-lite"/>
    </source>
</evidence>
<dbReference type="KEGG" id="cci:CC1G_15682"/>
<keyword evidence="2" id="KW-1133">Transmembrane helix</keyword>
<dbReference type="InParanoid" id="D6RQE3"/>
<accession>D6RQE3</accession>
<dbReference type="HOGENOM" id="CLU_2589655_0_0_1"/>
<keyword evidence="4" id="KW-1185">Reference proteome</keyword>
<dbReference type="EMBL" id="AACS02000011">
    <property type="protein sequence ID" value="EFI26759.1"/>
    <property type="molecule type" value="Genomic_DNA"/>
</dbReference>
<feature type="compositionally biased region" description="Polar residues" evidence="1">
    <location>
        <begin position="10"/>
        <end position="20"/>
    </location>
</feature>
<dbReference type="AlphaFoldDB" id="D6RQE3"/>
<protein>
    <submittedName>
        <fullName evidence="3">Uncharacterized protein</fullName>
    </submittedName>
</protein>
<dbReference type="VEuPathDB" id="FungiDB:CC1G_15682"/>
<dbReference type="Proteomes" id="UP000001861">
    <property type="component" value="Unassembled WGS sequence"/>
</dbReference>
<keyword evidence="2" id="KW-0812">Transmembrane</keyword>
<feature type="transmembrane region" description="Helical" evidence="2">
    <location>
        <begin position="37"/>
        <end position="56"/>
    </location>
</feature>
<keyword evidence="2" id="KW-0472">Membrane</keyword>
<feature type="region of interest" description="Disordered" evidence="1">
    <location>
        <begin position="1"/>
        <end position="20"/>
    </location>
</feature>
<organism evidence="3 4">
    <name type="scientific">Coprinopsis cinerea (strain Okayama-7 / 130 / ATCC MYA-4618 / FGSC 9003)</name>
    <name type="common">Inky cap fungus</name>
    <name type="synonym">Hormographiella aspergillata</name>
    <dbReference type="NCBI Taxonomy" id="240176"/>
    <lineage>
        <taxon>Eukaryota</taxon>
        <taxon>Fungi</taxon>
        <taxon>Dikarya</taxon>
        <taxon>Basidiomycota</taxon>
        <taxon>Agaricomycotina</taxon>
        <taxon>Agaricomycetes</taxon>
        <taxon>Agaricomycetidae</taxon>
        <taxon>Agaricales</taxon>
        <taxon>Agaricineae</taxon>
        <taxon>Psathyrellaceae</taxon>
        <taxon>Coprinopsis</taxon>
    </lineage>
</organism>
<proteinExistence type="predicted"/>
<comment type="caution">
    <text evidence="3">The sequence shown here is derived from an EMBL/GenBank/DDBJ whole genome shotgun (WGS) entry which is preliminary data.</text>
</comment>
<dbReference type="RefSeq" id="XP_002910253.1">
    <property type="nucleotide sequence ID" value="XM_002910207.1"/>
</dbReference>
<reference evidence="3 4" key="1">
    <citation type="journal article" date="2010" name="Proc. Natl. Acad. Sci. U.S.A.">
        <title>Insights into evolution of multicellular fungi from the assembled chromosomes of the mushroom Coprinopsis cinerea (Coprinus cinereus).</title>
        <authorList>
            <person name="Stajich J.E."/>
            <person name="Wilke S.K."/>
            <person name="Ahren D."/>
            <person name="Au C.H."/>
            <person name="Birren B.W."/>
            <person name="Borodovsky M."/>
            <person name="Burns C."/>
            <person name="Canback B."/>
            <person name="Casselton L.A."/>
            <person name="Cheng C.K."/>
            <person name="Deng J."/>
            <person name="Dietrich F.S."/>
            <person name="Fargo D.C."/>
            <person name="Farman M.L."/>
            <person name="Gathman A.C."/>
            <person name="Goldberg J."/>
            <person name="Guigo R."/>
            <person name="Hoegger P.J."/>
            <person name="Hooker J.B."/>
            <person name="Huggins A."/>
            <person name="James T.Y."/>
            <person name="Kamada T."/>
            <person name="Kilaru S."/>
            <person name="Kodira C."/>
            <person name="Kues U."/>
            <person name="Kupfer D."/>
            <person name="Kwan H.S."/>
            <person name="Lomsadze A."/>
            <person name="Li W."/>
            <person name="Lilly W.W."/>
            <person name="Ma L.J."/>
            <person name="Mackey A.J."/>
            <person name="Manning G."/>
            <person name="Martin F."/>
            <person name="Muraguchi H."/>
            <person name="Natvig D.O."/>
            <person name="Palmerini H."/>
            <person name="Ramesh M.A."/>
            <person name="Rehmeyer C.J."/>
            <person name="Roe B.A."/>
            <person name="Shenoy N."/>
            <person name="Stanke M."/>
            <person name="Ter-Hovhannisyan V."/>
            <person name="Tunlid A."/>
            <person name="Velagapudi R."/>
            <person name="Vision T.J."/>
            <person name="Zeng Q."/>
            <person name="Zolan M.E."/>
            <person name="Pukkila P.J."/>
        </authorList>
    </citation>
    <scope>NUCLEOTIDE SEQUENCE [LARGE SCALE GENOMIC DNA]</scope>
    <source>
        <strain evidence="4">Okayama-7 / 130 / ATCC MYA-4618 / FGSC 9003</strain>
    </source>
</reference>
<evidence type="ECO:0000313" key="4">
    <source>
        <dbReference type="Proteomes" id="UP000001861"/>
    </source>
</evidence>
<gene>
    <name evidence="3" type="ORF">CC1G_15682</name>
</gene>